<evidence type="ECO:0000313" key="9">
    <source>
        <dbReference type="EMBL" id="AZU63700.1"/>
    </source>
</evidence>
<feature type="transmembrane region" description="Helical" evidence="7">
    <location>
        <begin position="81"/>
        <end position="100"/>
    </location>
</feature>
<evidence type="ECO:0000256" key="4">
    <source>
        <dbReference type="ARBA" id="ARBA00022692"/>
    </source>
</evidence>
<evidence type="ECO:0000256" key="6">
    <source>
        <dbReference type="ARBA" id="ARBA00023136"/>
    </source>
</evidence>
<evidence type="ECO:0000256" key="7">
    <source>
        <dbReference type="SAM" id="Phobius"/>
    </source>
</evidence>
<dbReference type="KEGG" id="nmk:CHR53_21955"/>
<evidence type="ECO:0000256" key="1">
    <source>
        <dbReference type="ARBA" id="ARBA00004651"/>
    </source>
</evidence>
<reference evidence="9 10" key="1">
    <citation type="submission" date="2017-07" db="EMBL/GenBank/DDBJ databases">
        <title>The complete genome sequence of Bacillus mesonae strain H20-5, an efficient strain improving plant abiotic stress resistance.</title>
        <authorList>
            <person name="Kim S.Y."/>
            <person name="Song H."/>
            <person name="Sang M.K."/>
            <person name="Weon H.-Y."/>
            <person name="Song J."/>
        </authorList>
    </citation>
    <scope>NUCLEOTIDE SEQUENCE [LARGE SCALE GENOMIC DNA]</scope>
    <source>
        <strain evidence="9 10">H20-5</strain>
    </source>
</reference>
<feature type="transmembrane region" description="Helical" evidence="7">
    <location>
        <begin position="112"/>
        <end position="143"/>
    </location>
</feature>
<dbReference type="GO" id="GO:0005886">
    <property type="term" value="C:plasma membrane"/>
    <property type="evidence" value="ECO:0007669"/>
    <property type="project" value="UniProtKB-SubCell"/>
</dbReference>
<dbReference type="Proteomes" id="UP000282892">
    <property type="component" value="Chromosome"/>
</dbReference>
<protein>
    <submittedName>
        <fullName evidence="9">ATPase</fullName>
    </submittedName>
</protein>
<comment type="subcellular location">
    <subcellularLocation>
        <location evidence="1">Cell membrane</location>
        <topology evidence="1">Multi-pass membrane protein</topology>
    </subcellularLocation>
</comment>
<dbReference type="RefSeq" id="WP_066386261.1">
    <property type="nucleotide sequence ID" value="NZ_CP022572.1"/>
</dbReference>
<evidence type="ECO:0000313" key="10">
    <source>
        <dbReference type="Proteomes" id="UP000282892"/>
    </source>
</evidence>
<proteinExistence type="inferred from homology"/>
<keyword evidence="4 7" id="KW-0812">Transmembrane</keyword>
<name>A0A3Q9QXJ8_9BACI</name>
<dbReference type="PANTHER" id="PTHR33778:SF1">
    <property type="entry name" value="MAGNESIUM TRANSPORTER YHID-RELATED"/>
    <property type="match status" value="1"/>
</dbReference>
<feature type="transmembrane region" description="Helical" evidence="7">
    <location>
        <begin position="40"/>
        <end position="60"/>
    </location>
</feature>
<dbReference type="STRING" id="1193713.GCA_001636315_01274"/>
<dbReference type="PRINTS" id="PR01837">
    <property type="entry name" value="MGTCSAPBPROT"/>
</dbReference>
<keyword evidence="5 7" id="KW-1133">Transmembrane helix</keyword>
<evidence type="ECO:0000256" key="2">
    <source>
        <dbReference type="ARBA" id="ARBA00009298"/>
    </source>
</evidence>
<evidence type="ECO:0000256" key="5">
    <source>
        <dbReference type="ARBA" id="ARBA00022989"/>
    </source>
</evidence>
<keyword evidence="10" id="KW-1185">Reference proteome</keyword>
<evidence type="ECO:0000259" key="8">
    <source>
        <dbReference type="Pfam" id="PF02308"/>
    </source>
</evidence>
<evidence type="ECO:0000256" key="3">
    <source>
        <dbReference type="ARBA" id="ARBA00022475"/>
    </source>
</evidence>
<dbReference type="OrthoDB" id="9811198at2"/>
<feature type="domain" description="MgtC/SapB/SrpB/YhiD N-terminal" evidence="8">
    <location>
        <begin position="18"/>
        <end position="148"/>
    </location>
</feature>
<dbReference type="InterPro" id="IPR003416">
    <property type="entry name" value="MgtC/SapB/SrpB/YhiD_fam"/>
</dbReference>
<dbReference type="InterPro" id="IPR049177">
    <property type="entry name" value="MgtC_SapB_SrpB_YhiD_N"/>
</dbReference>
<feature type="transmembrane region" description="Helical" evidence="7">
    <location>
        <begin position="12"/>
        <end position="28"/>
    </location>
</feature>
<keyword evidence="6 7" id="KW-0472">Membrane</keyword>
<keyword evidence="3" id="KW-1003">Cell membrane</keyword>
<accession>A0A3Q9QXJ8</accession>
<comment type="similarity">
    <text evidence="2">Belongs to the MgtC/SapB family.</text>
</comment>
<dbReference type="PANTHER" id="PTHR33778">
    <property type="entry name" value="PROTEIN MGTC"/>
    <property type="match status" value="1"/>
</dbReference>
<sequence>MHSIFNNEMAIIIIRLSLIVLLSGFIGFERELKNHPAGLRTHILVGVGSCLLMLLSLFGFEEFINSHPQSTRYDPSRIPSYVVSGIGFLGAGTILVHGGVTVKGLTTAASIWTVAGLGLVVGVGMYFEAVLVTVIIITTLLFLDKLETKLEVLFKKRDVPQESYLISIVINREKENLHLINQLFLDKKLEVQKFNMENSDWDGSVVKYTFKVKVPNTINQIEIMENLQDLSNVQKVQIES</sequence>
<dbReference type="AlphaFoldDB" id="A0A3Q9QXJ8"/>
<gene>
    <name evidence="9" type="ORF">CHR53_21955</name>
</gene>
<dbReference type="Pfam" id="PF02308">
    <property type="entry name" value="MgtC"/>
    <property type="match status" value="1"/>
</dbReference>
<organism evidence="9 10">
    <name type="scientific">Neobacillus mesonae</name>
    <dbReference type="NCBI Taxonomy" id="1193713"/>
    <lineage>
        <taxon>Bacteria</taxon>
        <taxon>Bacillati</taxon>
        <taxon>Bacillota</taxon>
        <taxon>Bacilli</taxon>
        <taxon>Bacillales</taxon>
        <taxon>Bacillaceae</taxon>
        <taxon>Neobacillus</taxon>
    </lineage>
</organism>
<dbReference type="EMBL" id="CP022572">
    <property type="protein sequence ID" value="AZU63700.1"/>
    <property type="molecule type" value="Genomic_DNA"/>
</dbReference>